<gene>
    <name evidence="10" type="ORF">AMTR_s00029p00183640</name>
</gene>
<comment type="subcellular location">
    <subcellularLocation>
        <location evidence="1">Nucleus</location>
    </subcellularLocation>
</comment>
<evidence type="ECO:0000256" key="1">
    <source>
        <dbReference type="ARBA" id="ARBA00004123"/>
    </source>
</evidence>
<evidence type="ECO:0000256" key="7">
    <source>
        <dbReference type="SAM" id="MobiDB-lite"/>
    </source>
</evidence>
<dbReference type="InterPro" id="IPR050560">
    <property type="entry name" value="MYB_TF"/>
</dbReference>
<dbReference type="SMART" id="SM00717">
    <property type="entry name" value="SANT"/>
    <property type="match status" value="2"/>
</dbReference>
<dbReference type="GO" id="GO:0005634">
    <property type="term" value="C:nucleus"/>
    <property type="evidence" value="ECO:0000318"/>
    <property type="project" value="GO_Central"/>
</dbReference>
<feature type="domain" description="Myb-like" evidence="8">
    <location>
        <begin position="4"/>
        <end position="55"/>
    </location>
</feature>
<dbReference type="Gene3D" id="1.10.10.60">
    <property type="entry name" value="Homeodomain-like"/>
    <property type="match status" value="2"/>
</dbReference>
<dbReference type="SUPFAM" id="SSF46689">
    <property type="entry name" value="Homeodomain-like"/>
    <property type="match status" value="1"/>
</dbReference>
<evidence type="ECO:0000256" key="6">
    <source>
        <dbReference type="ARBA" id="ARBA00023242"/>
    </source>
</evidence>
<evidence type="ECO:0000313" key="11">
    <source>
        <dbReference type="Proteomes" id="UP000017836"/>
    </source>
</evidence>
<keyword evidence="5" id="KW-0804">Transcription</keyword>
<dbReference type="InterPro" id="IPR001005">
    <property type="entry name" value="SANT/Myb"/>
</dbReference>
<evidence type="ECO:0000256" key="2">
    <source>
        <dbReference type="ARBA" id="ARBA00022737"/>
    </source>
</evidence>
<dbReference type="AlphaFoldDB" id="W1PP87"/>
<keyword evidence="4" id="KW-0238">DNA-binding</keyword>
<dbReference type="GO" id="GO:0000981">
    <property type="term" value="F:DNA-binding transcription factor activity, RNA polymerase II-specific"/>
    <property type="evidence" value="ECO:0000318"/>
    <property type="project" value="GO_Central"/>
</dbReference>
<dbReference type="PANTHER" id="PTHR45614:SF25">
    <property type="entry name" value="MYB PROTEIN"/>
    <property type="match status" value="1"/>
</dbReference>
<evidence type="ECO:0000313" key="10">
    <source>
        <dbReference type="EMBL" id="ERN09614.1"/>
    </source>
</evidence>
<feature type="domain" description="Myb-like" evidence="8">
    <location>
        <begin position="56"/>
        <end position="106"/>
    </location>
</feature>
<evidence type="ECO:0000259" key="9">
    <source>
        <dbReference type="PROSITE" id="PS51294"/>
    </source>
</evidence>
<feature type="domain" description="HTH myb-type" evidence="9">
    <location>
        <begin position="4"/>
        <end position="55"/>
    </location>
</feature>
<protein>
    <submittedName>
        <fullName evidence="10">Uncharacterized protein</fullName>
    </submittedName>
</protein>
<keyword evidence="2" id="KW-0677">Repeat</keyword>
<feature type="domain" description="HTH myb-type" evidence="9">
    <location>
        <begin position="56"/>
        <end position="110"/>
    </location>
</feature>
<keyword evidence="11" id="KW-1185">Reference proteome</keyword>
<accession>W1PP87</accession>
<feature type="region of interest" description="Disordered" evidence="7">
    <location>
        <begin position="152"/>
        <end position="172"/>
    </location>
</feature>
<dbReference type="FunFam" id="1.10.10.60:FF:000344">
    <property type="entry name" value="Transcription factor MYB44"/>
    <property type="match status" value="1"/>
</dbReference>
<dbReference type="HOGENOM" id="CLU_047891_1_0_1"/>
<dbReference type="InterPro" id="IPR017930">
    <property type="entry name" value="Myb_dom"/>
</dbReference>
<dbReference type="Gramene" id="ERN09614">
    <property type="protein sequence ID" value="ERN09614"/>
    <property type="gene ID" value="AMTR_s00029p00183640"/>
</dbReference>
<name>W1PP87_AMBTC</name>
<keyword evidence="6" id="KW-0539">Nucleus</keyword>
<dbReference type="EMBL" id="KI392980">
    <property type="protein sequence ID" value="ERN09614.1"/>
    <property type="molecule type" value="Genomic_DNA"/>
</dbReference>
<evidence type="ECO:0000256" key="5">
    <source>
        <dbReference type="ARBA" id="ARBA00023163"/>
    </source>
</evidence>
<evidence type="ECO:0000256" key="3">
    <source>
        <dbReference type="ARBA" id="ARBA00023015"/>
    </source>
</evidence>
<dbReference type="CDD" id="cd00167">
    <property type="entry name" value="SANT"/>
    <property type="match status" value="2"/>
</dbReference>
<evidence type="ECO:0000256" key="4">
    <source>
        <dbReference type="ARBA" id="ARBA00023125"/>
    </source>
</evidence>
<dbReference type="GO" id="GO:0006355">
    <property type="term" value="P:regulation of DNA-templated transcription"/>
    <property type="evidence" value="ECO:0000318"/>
    <property type="project" value="GO_Central"/>
</dbReference>
<dbReference type="Proteomes" id="UP000017836">
    <property type="component" value="Unassembled WGS sequence"/>
</dbReference>
<dbReference type="eggNOG" id="KOG0048">
    <property type="taxonomic scope" value="Eukaryota"/>
</dbReference>
<sequence length="381" mass="41738">MNGSDERIKGPWSPEEDAVLSRLVSKFGARNWSLIARGIPGRSGKSCRLRWCNQLDPCVKRKPFTEEEDRTIVAAHAIHGNKWAAIARLLQGRTDNAIKNHWNSTLRRKCLELEKLNRAGLERVPQQSPYQSPNENLSADSFKSLDEREVANCENASNQHEDKAQTKDTTNVGEEAKVGPNLFKPVPRLSAFSPYNSTDGPVNSPSLSRLGSLRFPSILTLKPDNGLFQMVNDVCGGPRVPVRCGHGCCGTENHKQSTNSLLGPEFVEHLEPPLSAHEFSSVVAELGKLSWPKSGGLEIGSHDLYRTENGHVGFPPKNDADQVSLIGSQNEAMKIDGEEANGSLHNDYGDGDKLVSMMKEMLSSQIAKHALVMAAQVDGLS</sequence>
<proteinExistence type="predicted"/>
<dbReference type="PANTHER" id="PTHR45614">
    <property type="entry name" value="MYB PROTEIN-RELATED"/>
    <property type="match status" value="1"/>
</dbReference>
<dbReference type="InterPro" id="IPR009057">
    <property type="entry name" value="Homeodomain-like_sf"/>
</dbReference>
<keyword evidence="3" id="KW-0805">Transcription regulation</keyword>
<dbReference type="OMA" id="DISNVAW"/>
<organism evidence="10 11">
    <name type="scientific">Amborella trichopoda</name>
    <dbReference type="NCBI Taxonomy" id="13333"/>
    <lineage>
        <taxon>Eukaryota</taxon>
        <taxon>Viridiplantae</taxon>
        <taxon>Streptophyta</taxon>
        <taxon>Embryophyta</taxon>
        <taxon>Tracheophyta</taxon>
        <taxon>Spermatophyta</taxon>
        <taxon>Magnoliopsida</taxon>
        <taxon>Amborellales</taxon>
        <taxon>Amborellaceae</taxon>
        <taxon>Amborella</taxon>
    </lineage>
</organism>
<dbReference type="PROSITE" id="PS50090">
    <property type="entry name" value="MYB_LIKE"/>
    <property type="match status" value="2"/>
</dbReference>
<dbReference type="GO" id="GO:0000978">
    <property type="term" value="F:RNA polymerase II cis-regulatory region sequence-specific DNA binding"/>
    <property type="evidence" value="ECO:0000318"/>
    <property type="project" value="GO_Central"/>
</dbReference>
<reference evidence="11" key="1">
    <citation type="journal article" date="2013" name="Science">
        <title>The Amborella genome and the evolution of flowering plants.</title>
        <authorList>
            <consortium name="Amborella Genome Project"/>
        </authorList>
    </citation>
    <scope>NUCLEOTIDE SEQUENCE [LARGE SCALE GENOMIC DNA]</scope>
</reference>
<dbReference type="PROSITE" id="PS51294">
    <property type="entry name" value="HTH_MYB"/>
    <property type="match status" value="2"/>
</dbReference>
<dbReference type="FunFam" id="1.10.10.60:FF:000060">
    <property type="entry name" value="MYB transcription factor"/>
    <property type="match status" value="1"/>
</dbReference>
<evidence type="ECO:0000259" key="8">
    <source>
        <dbReference type="PROSITE" id="PS50090"/>
    </source>
</evidence>
<dbReference type="Pfam" id="PF00249">
    <property type="entry name" value="Myb_DNA-binding"/>
    <property type="match status" value="2"/>
</dbReference>